<keyword evidence="1" id="KW-0732">Signal</keyword>
<organism evidence="2 3">
    <name type="scientific">Candidatus Sulfotelmatobacter kueseliae</name>
    <dbReference type="NCBI Taxonomy" id="2042962"/>
    <lineage>
        <taxon>Bacteria</taxon>
        <taxon>Pseudomonadati</taxon>
        <taxon>Acidobacteriota</taxon>
        <taxon>Terriglobia</taxon>
        <taxon>Terriglobales</taxon>
        <taxon>Candidatus Korobacteraceae</taxon>
        <taxon>Candidatus Sulfotelmatobacter</taxon>
    </lineage>
</organism>
<accession>A0A2U3KAX4</accession>
<evidence type="ECO:0000256" key="1">
    <source>
        <dbReference type="SAM" id="SignalP"/>
    </source>
</evidence>
<sequence>MRFLKVLGVLVCALALVSILVSTAAAEDENLGIRDVSRVTFAAPMRVGTVLLPAGDYLVRHTMEGQEHVMVFQAVRGKAPEAKVKCTLVPLAQKAEHNQTIYQLNAANERVLQELVFRGDTAKHVFETQN</sequence>
<evidence type="ECO:0000313" key="3">
    <source>
        <dbReference type="Proteomes" id="UP000238701"/>
    </source>
</evidence>
<proteinExistence type="predicted"/>
<protein>
    <submittedName>
        <fullName evidence="2">Uncharacterized protein</fullName>
    </submittedName>
</protein>
<dbReference type="OrthoDB" id="9903539at2"/>
<name>A0A2U3KAX4_9BACT</name>
<feature type="signal peptide" evidence="1">
    <location>
        <begin position="1"/>
        <end position="24"/>
    </location>
</feature>
<gene>
    <name evidence="2" type="ORF">SBA1_1630008</name>
</gene>
<dbReference type="Proteomes" id="UP000238701">
    <property type="component" value="Unassembled WGS sequence"/>
</dbReference>
<dbReference type="EMBL" id="OMOD01000072">
    <property type="protein sequence ID" value="SPF36768.1"/>
    <property type="molecule type" value="Genomic_DNA"/>
</dbReference>
<evidence type="ECO:0000313" key="2">
    <source>
        <dbReference type="EMBL" id="SPF36768.1"/>
    </source>
</evidence>
<feature type="chain" id="PRO_5015519951" evidence="1">
    <location>
        <begin position="25"/>
        <end position="130"/>
    </location>
</feature>
<reference evidence="3" key="1">
    <citation type="submission" date="2018-02" db="EMBL/GenBank/DDBJ databases">
        <authorList>
            <person name="Hausmann B."/>
        </authorList>
    </citation>
    <scope>NUCLEOTIDE SEQUENCE [LARGE SCALE GENOMIC DNA]</scope>
    <source>
        <strain evidence="3">Peat soil MAG SbA1</strain>
    </source>
</reference>
<dbReference type="AlphaFoldDB" id="A0A2U3KAX4"/>